<evidence type="ECO:0000256" key="3">
    <source>
        <dbReference type="ARBA" id="ARBA00022833"/>
    </source>
</evidence>
<feature type="domain" description="MYND-type" evidence="5">
    <location>
        <begin position="16"/>
        <end position="52"/>
    </location>
</feature>
<gene>
    <name evidence="6" type="ORF">BJY01DRAFT_255110</name>
</gene>
<keyword evidence="2 4" id="KW-0863">Zinc-finger</keyword>
<reference evidence="6 7" key="1">
    <citation type="submission" date="2024-07" db="EMBL/GenBank/DDBJ databases">
        <title>Section-level genome sequencing and comparative genomics of Aspergillus sections Usti and Cavernicolus.</title>
        <authorList>
            <consortium name="Lawrence Berkeley National Laboratory"/>
            <person name="Nybo J.L."/>
            <person name="Vesth T.C."/>
            <person name="Theobald S."/>
            <person name="Frisvad J.C."/>
            <person name="Larsen T.O."/>
            <person name="Kjaerboelling I."/>
            <person name="Rothschild-Mancinelli K."/>
            <person name="Lyhne E.K."/>
            <person name="Kogle M.E."/>
            <person name="Barry K."/>
            <person name="Clum A."/>
            <person name="Na H."/>
            <person name="Ledsgaard L."/>
            <person name="Lin J."/>
            <person name="Lipzen A."/>
            <person name="Kuo A."/>
            <person name="Riley R."/>
            <person name="Mondo S."/>
            <person name="Labutti K."/>
            <person name="Haridas S."/>
            <person name="Pangalinan J."/>
            <person name="Salamov A.A."/>
            <person name="Simmons B.A."/>
            <person name="Magnuson J.K."/>
            <person name="Chen J."/>
            <person name="Drula E."/>
            <person name="Henrissat B."/>
            <person name="Wiebenga A."/>
            <person name="Lubbers R.J."/>
            <person name="Gomes A.C."/>
            <person name="Makela M.R."/>
            <person name="Stajich J."/>
            <person name="Grigoriev I.V."/>
            <person name="Mortensen U.H."/>
            <person name="De Vries R.P."/>
            <person name="Baker S.E."/>
            <person name="Andersen M.R."/>
        </authorList>
    </citation>
    <scope>NUCLEOTIDE SEQUENCE [LARGE SCALE GENOMIC DNA]</scope>
    <source>
        <strain evidence="6 7">CBS 123904</strain>
    </source>
</reference>
<dbReference type="PROSITE" id="PS50865">
    <property type="entry name" value="ZF_MYND_2"/>
    <property type="match status" value="1"/>
</dbReference>
<organism evidence="6 7">
    <name type="scientific">Aspergillus pseudoustus</name>
    <dbReference type="NCBI Taxonomy" id="1810923"/>
    <lineage>
        <taxon>Eukaryota</taxon>
        <taxon>Fungi</taxon>
        <taxon>Dikarya</taxon>
        <taxon>Ascomycota</taxon>
        <taxon>Pezizomycotina</taxon>
        <taxon>Eurotiomycetes</taxon>
        <taxon>Eurotiomycetidae</taxon>
        <taxon>Eurotiales</taxon>
        <taxon>Aspergillaceae</taxon>
        <taxon>Aspergillus</taxon>
        <taxon>Aspergillus subgen. Nidulantes</taxon>
    </lineage>
</organism>
<evidence type="ECO:0000256" key="1">
    <source>
        <dbReference type="ARBA" id="ARBA00022723"/>
    </source>
</evidence>
<accession>A0ABR4IQM2</accession>
<keyword evidence="7" id="KW-1185">Reference proteome</keyword>
<dbReference type="PROSITE" id="PS01360">
    <property type="entry name" value="ZF_MYND_1"/>
    <property type="match status" value="1"/>
</dbReference>
<evidence type="ECO:0000256" key="4">
    <source>
        <dbReference type="PROSITE-ProRule" id="PRU00134"/>
    </source>
</evidence>
<evidence type="ECO:0000256" key="2">
    <source>
        <dbReference type="ARBA" id="ARBA00022771"/>
    </source>
</evidence>
<dbReference type="InterPro" id="IPR002893">
    <property type="entry name" value="Znf_MYND"/>
</dbReference>
<keyword evidence="1" id="KW-0479">Metal-binding</keyword>
<dbReference type="EMBL" id="JBFXLU010000341">
    <property type="protein sequence ID" value="KAL2829123.1"/>
    <property type="molecule type" value="Genomic_DNA"/>
</dbReference>
<dbReference type="Proteomes" id="UP001610446">
    <property type="component" value="Unassembled WGS sequence"/>
</dbReference>
<sequence>MASDQSSGVLGAENDCIICGQPEAKRCSQCISTSYCSRVCQKKDFAAHKHLCKEFATVEARPSPQHRRAIFFPESEDTPRPIWVKCNTTPVEKWTADIKGETDPHLGADHPTPEIARITHNPVRDVHFGAAYERLRPAAGGYCVSRITRKQALIDGSDENKSLITATKPVVALARPYLGNMLAVRELSEGTRDDITLADFRHLIDHLITAEEAAAATREHPRGMVLHGFMQFAPMDVDPEQRRSLGPDSIPPLSVLVGMPIRMWKLLMSGFRDTNVESAYLQINLDPANPSFGWVPMA</sequence>
<proteinExistence type="predicted"/>
<dbReference type="Pfam" id="PF01753">
    <property type="entry name" value="zf-MYND"/>
    <property type="match status" value="1"/>
</dbReference>
<protein>
    <recommendedName>
        <fullName evidence="5">MYND-type domain-containing protein</fullName>
    </recommendedName>
</protein>
<evidence type="ECO:0000313" key="7">
    <source>
        <dbReference type="Proteomes" id="UP001610446"/>
    </source>
</evidence>
<keyword evidence="3" id="KW-0862">Zinc</keyword>
<evidence type="ECO:0000259" key="5">
    <source>
        <dbReference type="PROSITE" id="PS50865"/>
    </source>
</evidence>
<comment type="caution">
    <text evidence="6">The sequence shown here is derived from an EMBL/GenBank/DDBJ whole genome shotgun (WGS) entry which is preliminary data.</text>
</comment>
<dbReference type="SUPFAM" id="SSF144232">
    <property type="entry name" value="HIT/MYND zinc finger-like"/>
    <property type="match status" value="1"/>
</dbReference>
<name>A0ABR4IQM2_9EURO</name>
<dbReference type="Gene3D" id="6.10.140.2220">
    <property type="match status" value="1"/>
</dbReference>
<evidence type="ECO:0000313" key="6">
    <source>
        <dbReference type="EMBL" id="KAL2829123.1"/>
    </source>
</evidence>